<dbReference type="PIRSF" id="PIRSF031279">
    <property type="entry name" value="UCP031279"/>
    <property type="match status" value="1"/>
</dbReference>
<proteinExistence type="predicted"/>
<name>A0AAN9EVC2_CLITE</name>
<dbReference type="EMBL" id="JAYKXN010000008">
    <property type="protein sequence ID" value="KAK7263266.1"/>
    <property type="molecule type" value="Genomic_DNA"/>
</dbReference>
<dbReference type="Proteomes" id="UP001359559">
    <property type="component" value="Unassembled WGS sequence"/>
</dbReference>
<dbReference type="PANTHER" id="PTHR33526:SF4">
    <property type="entry name" value="OS07G0123800 PROTEIN"/>
    <property type="match status" value="1"/>
</dbReference>
<dbReference type="InterPro" id="IPR016972">
    <property type="entry name" value="UCP031279"/>
</dbReference>
<comment type="caution">
    <text evidence="1">The sequence shown here is derived from an EMBL/GenBank/DDBJ whole genome shotgun (WGS) entry which is preliminary data.</text>
</comment>
<accession>A0AAN9EVC2</accession>
<reference evidence="1 2" key="1">
    <citation type="submission" date="2024-01" db="EMBL/GenBank/DDBJ databases">
        <title>The genomes of 5 underutilized Papilionoideae crops provide insights into root nodulation and disease resistance.</title>
        <authorList>
            <person name="Yuan L."/>
        </authorList>
    </citation>
    <scope>NUCLEOTIDE SEQUENCE [LARGE SCALE GENOMIC DNA]</scope>
    <source>
        <strain evidence="1">LY-2023</strain>
        <tissue evidence="1">Leaf</tissue>
    </source>
</reference>
<organism evidence="1 2">
    <name type="scientific">Clitoria ternatea</name>
    <name type="common">Butterfly pea</name>
    <dbReference type="NCBI Taxonomy" id="43366"/>
    <lineage>
        <taxon>Eukaryota</taxon>
        <taxon>Viridiplantae</taxon>
        <taxon>Streptophyta</taxon>
        <taxon>Embryophyta</taxon>
        <taxon>Tracheophyta</taxon>
        <taxon>Spermatophyta</taxon>
        <taxon>Magnoliopsida</taxon>
        <taxon>eudicotyledons</taxon>
        <taxon>Gunneridae</taxon>
        <taxon>Pentapetalae</taxon>
        <taxon>rosids</taxon>
        <taxon>fabids</taxon>
        <taxon>Fabales</taxon>
        <taxon>Fabaceae</taxon>
        <taxon>Papilionoideae</taxon>
        <taxon>50 kb inversion clade</taxon>
        <taxon>NPAAA clade</taxon>
        <taxon>indigoferoid/millettioid clade</taxon>
        <taxon>Phaseoleae</taxon>
        <taxon>Clitoria</taxon>
    </lineage>
</organism>
<evidence type="ECO:0000313" key="1">
    <source>
        <dbReference type="EMBL" id="KAK7263266.1"/>
    </source>
</evidence>
<dbReference type="AlphaFoldDB" id="A0AAN9EVC2"/>
<keyword evidence="2" id="KW-1185">Reference proteome</keyword>
<protein>
    <submittedName>
        <fullName evidence="1">Uncharacterized protein</fullName>
    </submittedName>
</protein>
<dbReference type="PANTHER" id="PTHR33526">
    <property type="entry name" value="OS07G0123800 PROTEIN"/>
    <property type="match status" value="1"/>
</dbReference>
<gene>
    <name evidence="1" type="ORF">RJT34_30853</name>
</gene>
<evidence type="ECO:0000313" key="2">
    <source>
        <dbReference type="Proteomes" id="UP001359559"/>
    </source>
</evidence>
<sequence>MTKESKLSRYMKAPLRFLMKARDMYVKGMIKCSGQFAHVDAAMGCPTGQLCTVPRSFSVNSARSSTIDDDFKDLIRAASLRSYGFPVEFGEKMKKKMPRSRSVGIGRIDEDKACDSGDDVMKAIPDVYPRSRSSAFRSWGGAGPF</sequence>